<dbReference type="Pfam" id="PF13432">
    <property type="entry name" value="TPR_16"/>
    <property type="match status" value="1"/>
</dbReference>
<dbReference type="InterPro" id="IPR011990">
    <property type="entry name" value="TPR-like_helical_dom_sf"/>
</dbReference>
<accession>A0A420ZDF4</accession>
<dbReference type="Proteomes" id="UP000281261">
    <property type="component" value="Unassembled WGS sequence"/>
</dbReference>
<proteinExistence type="predicted"/>
<dbReference type="EMBL" id="QMNG01000002">
    <property type="protein sequence ID" value="RLC37725.1"/>
    <property type="molecule type" value="Genomic_DNA"/>
</dbReference>
<keyword evidence="1" id="KW-0812">Transmembrane</keyword>
<evidence type="ECO:0000256" key="1">
    <source>
        <dbReference type="SAM" id="Phobius"/>
    </source>
</evidence>
<dbReference type="SUPFAM" id="SSF48452">
    <property type="entry name" value="TPR-like"/>
    <property type="match status" value="1"/>
</dbReference>
<evidence type="ECO:0000313" key="2">
    <source>
        <dbReference type="EMBL" id="RLC37725.1"/>
    </source>
</evidence>
<evidence type="ECO:0000313" key="3">
    <source>
        <dbReference type="Proteomes" id="UP000281261"/>
    </source>
</evidence>
<dbReference type="AlphaFoldDB" id="A0A420ZDF4"/>
<gene>
    <name evidence="2" type="ORF">DRH29_01395</name>
</gene>
<keyword evidence="1" id="KW-0472">Membrane</keyword>
<keyword evidence="1" id="KW-1133">Transmembrane helix</keyword>
<organism evidence="2 3">
    <name type="scientific">candidate division Kazan bacterium</name>
    <dbReference type="NCBI Taxonomy" id="2202143"/>
    <lineage>
        <taxon>Bacteria</taxon>
        <taxon>Bacteria division Kazan-3B-28</taxon>
    </lineage>
</organism>
<dbReference type="Gene3D" id="1.25.40.10">
    <property type="entry name" value="Tetratricopeptide repeat domain"/>
    <property type="match status" value="1"/>
</dbReference>
<sequence length="110" mass="12111">MSKTTTYVLIAGVIIILAGVAGYSFMRNTGESYASNAIELFLDGKYDEALTAAEQARRKGYNSTNFGIMYGQLLAELGRYDEARAQYELVKTEDPSAIMAVDELLNKLPK</sequence>
<name>A0A420ZDF4_UNCK3</name>
<feature type="transmembrane region" description="Helical" evidence="1">
    <location>
        <begin position="6"/>
        <end position="26"/>
    </location>
</feature>
<protein>
    <submittedName>
        <fullName evidence="2">Uncharacterized protein</fullName>
    </submittedName>
</protein>
<reference evidence="2 3" key="1">
    <citation type="submission" date="2018-06" db="EMBL/GenBank/DDBJ databases">
        <title>Extensive metabolic versatility and redundancy in microbially diverse, dynamic hydrothermal sediments.</title>
        <authorList>
            <person name="Dombrowski N."/>
            <person name="Teske A."/>
            <person name="Baker B.J."/>
        </authorList>
    </citation>
    <scope>NUCLEOTIDE SEQUENCE [LARGE SCALE GENOMIC DNA]</scope>
    <source>
        <strain evidence="2">B79_G16</strain>
    </source>
</reference>
<comment type="caution">
    <text evidence="2">The sequence shown here is derived from an EMBL/GenBank/DDBJ whole genome shotgun (WGS) entry which is preliminary data.</text>
</comment>